<gene>
    <name evidence="15" type="ORF">Rsub_08871</name>
</gene>
<keyword evidence="11" id="KW-1015">Disulfide bond</keyword>
<keyword evidence="10" id="KW-0325">Glycoprotein</keyword>
<accession>A0A2V0PDZ8</accession>
<evidence type="ECO:0000256" key="4">
    <source>
        <dbReference type="ARBA" id="ARBA00022670"/>
    </source>
</evidence>
<dbReference type="FunFam" id="2.10.25.10:FF:000001">
    <property type="entry name" value="Tenascin C"/>
    <property type="match status" value="1"/>
</dbReference>
<dbReference type="GO" id="GO:0005576">
    <property type="term" value="C:extracellular region"/>
    <property type="evidence" value="ECO:0007669"/>
    <property type="project" value="UniProtKB-SubCell"/>
</dbReference>
<feature type="disulfide bond" evidence="11">
    <location>
        <begin position="2076"/>
        <end position="2085"/>
    </location>
</feature>
<dbReference type="EMBL" id="BDRX01000075">
    <property type="protein sequence ID" value="GBF96123.1"/>
    <property type="molecule type" value="Genomic_DNA"/>
</dbReference>
<dbReference type="CDD" id="cd00055">
    <property type="entry name" value="EGF_Lam"/>
    <property type="match status" value="1"/>
</dbReference>
<feature type="chain" id="PRO_5015879301" description="EGF-like domain-containing protein" evidence="13">
    <location>
        <begin position="34"/>
        <end position="2091"/>
    </location>
</feature>
<dbReference type="PROSITE" id="PS50026">
    <property type="entry name" value="EGF_3"/>
    <property type="match status" value="1"/>
</dbReference>
<keyword evidence="4" id="KW-0645">Protease</keyword>
<evidence type="ECO:0000256" key="9">
    <source>
        <dbReference type="ARBA" id="ARBA00023049"/>
    </source>
</evidence>
<dbReference type="InterPro" id="IPR002049">
    <property type="entry name" value="LE_dom"/>
</dbReference>
<feature type="region of interest" description="Disordered" evidence="12">
    <location>
        <begin position="1246"/>
        <end position="1269"/>
    </location>
</feature>
<dbReference type="GO" id="GO:0008237">
    <property type="term" value="F:metallopeptidase activity"/>
    <property type="evidence" value="ECO:0007669"/>
    <property type="project" value="UniProtKB-KW"/>
</dbReference>
<dbReference type="GO" id="GO:0004866">
    <property type="term" value="F:endopeptidase inhibitor activity"/>
    <property type="evidence" value="ECO:0007669"/>
    <property type="project" value="InterPro"/>
</dbReference>
<comment type="subcellular location">
    <subcellularLocation>
        <location evidence="2">Secreted</location>
    </subcellularLocation>
</comment>
<evidence type="ECO:0000256" key="1">
    <source>
        <dbReference type="ARBA" id="ARBA00001947"/>
    </source>
</evidence>
<evidence type="ECO:0000259" key="14">
    <source>
        <dbReference type="PROSITE" id="PS50026"/>
    </source>
</evidence>
<keyword evidence="8" id="KW-0862">Zinc</keyword>
<feature type="domain" description="EGF-like" evidence="14">
    <location>
        <begin position="2053"/>
        <end position="2086"/>
    </location>
</feature>
<evidence type="ECO:0000256" key="6">
    <source>
        <dbReference type="ARBA" id="ARBA00022729"/>
    </source>
</evidence>
<evidence type="ECO:0000256" key="11">
    <source>
        <dbReference type="PROSITE-ProRule" id="PRU00076"/>
    </source>
</evidence>
<evidence type="ECO:0000313" key="15">
    <source>
        <dbReference type="EMBL" id="GBF96123.1"/>
    </source>
</evidence>
<evidence type="ECO:0000256" key="8">
    <source>
        <dbReference type="ARBA" id="ARBA00022833"/>
    </source>
</evidence>
<dbReference type="Pfam" id="PF23106">
    <property type="entry name" value="EGF_Teneurin"/>
    <property type="match status" value="1"/>
</dbReference>
<sequence length="2091" mass="212452">MGRAPGNRDRPALAWVILYAAVALFASAQPASAEAFLERGLPLSLLLTTPSELLSANTSEDMTGRTPLTAVFSRPVVALGSDFGKAALPASMVPFNLSCNLPGLSRWVTTTIYRFDPAVDWPTDLDCRFSWNAGLKTFDDAYGLPLEPSQAFFFTTSPAPGLSGPALATGTNLMVLEPSSDPAAPLQWPVASRGAPRHDGDATGVAAWPVEPGAFAAAINLTLSHDNNWKATKALGSPKTFMKRNEGPAGGIGVQQLSGAPGLQLVAQSRKDTQYGALMFLAQTNLQFAAIAIDKRMIAWVTDARGAPPPPVVGADVALFLASYGQYHNVTEVGSCTTNANGTCTVDLEQALKGRDGQLSALVTAKDHGPLAVTAIDAPSIPDYPDSAIPATHYWAGVLALDRALVQPGDTLHVVGYLQARNGSRLSLPPPGTPATLLVSPAWNQSQSGPDSRARIPVKLTDDYGSFRANVSVPRTAGLLQYRVELVVGNGSANLASEAFTVADPRPPTAVLNVTVPDWSMPNSTVKALVSIASYLGADVSGATVKLTWTVPLAKGEVNVTTDARGRALALIPLGELPAANATKIGDSLELRSEWVGPTGEPYFRSNTVRLEEGPVSATLSCSPQTDAPGVPFIVSAATFLNDEARTPLEGVVVEVSLAPANATSLANCSAEARAAVAAQRCTVASGRAAVGADGGACALTLPCEADLLLRACPVAFANGTRIAGGGAPPCSETPVGRNSSAWADAPWAAQPALRLLPDRANYTLGSTAVLSFSVPPYTGETAGLLVWGNGDAQRSRPLAGLRPGANRVELGPLGDECRGGCRAALVLVAGRPRGDAAVAAAAAALPRVARSKLFDPLGPHTLSHQIELRVLPPSALNVTVSVAAPGGLRARDGSNASIVPPLSGAAVQVDVVDGGTGEPMADAEVTVVMVDRAMLDLIPYELKDLAAGLVAPLDLYLSIKDINQNRASRAAINATFAALARRLAADPWLPLDTTVTPSQAYDRGRAWGSSTYVPAGNPLDIPVEDYLKRYSSSVTVTSFYTWGITQRYPAASRQMADESAALRISDEFAAVPLFAAAKTDASGRATLPFKAPPNLGRFAVRAFAVSKGEKGAASSYGTNETEAVVRLPVSLTPALPRIVRVGDDFEAGVLVSAPDAGAEALPVTVRATLVEPPSLKAAAKAAPANGTAPAAAVAPANGTAAAAAPANGAAAPANGAAPSISMAAPPPATAPVIAPAVGGRSLLADTPGAEAAGGEAAADGGAPAGVDPTQASVVLRPGAPSERATALTGARQQREVRFPLSAARVGAAAVRFDLFIGDAQSGAGPVDSAVYEFPVLGRQAPVFLATSFALNPGAGANGSGAGQVEGLALPEADPGSGSVDVFAGVGNLPFLQTSYESVASRLAASADNDITDLAWAPDLLAAAVLPALLARYSLGNRTAASPSPRQLATSRWAISKLAGVYTDKDLGLLNSDYSDLPPDWRPTSAAVQLNGWAAWLLDQAVAALKPQQGDKAAAEALDLLNPLQSAAPIWRKALASQVTRDAALWRLEEQSGVRKQSWEWQSYWDGLSWARLALGAEWKPDGELAEAEGVPADSLSNDLSIARLASAAKSPGNTTVGATARTGLALLAAKDVNSARDAAALSRALQSQLRVQGRTAYVSIARGSARAAEAEDQAFALMLLAATLPVDGASGSLVQKLSAGVARGAQLGLAPLGGGPEADPKTAATKAAVLAAYDSSRGSAAPDASVAVAAVSGPVAAAAQAGNGTVPVLLSSVKAGGQAGGKLLLEADFGPKGPGAATAASSTPWAALPPNATALAVGASGHGEVSVAAGLTFTPARLLDFPTYRGLWVQRVVQSEAGGGNLAAADALRLVTVTVQITTPDDLGEVVVEVLMPGGLEPLDPAVYKDPSAALTCGLGGGRWWWFCPQTTITPSAVTVRYGSFSAGATSFSFKAAAATPGTYALPPVKAYVVAQPEVMGLSAAGSFTVCPARPPAAGAGGVPLVTDPGFGADAASDAAARFALDGGEGPDAAAAGPPPAVCVDAAAAERPPLAAAKACPADCSGNGVCNLASGACICNVGFLGADCSQAAVF</sequence>
<dbReference type="PROSITE" id="PS01186">
    <property type="entry name" value="EGF_2"/>
    <property type="match status" value="1"/>
</dbReference>
<dbReference type="PANTHER" id="PTHR13062">
    <property type="entry name" value="COLLAGENASE"/>
    <property type="match status" value="1"/>
</dbReference>
<dbReference type="STRING" id="307507.A0A2V0PDZ8"/>
<evidence type="ECO:0000256" key="3">
    <source>
        <dbReference type="ARBA" id="ARBA00022525"/>
    </source>
</evidence>
<keyword evidence="11" id="KW-0245">EGF-like domain</keyword>
<dbReference type="Pfam" id="PF17973">
    <property type="entry name" value="bMG10"/>
    <property type="match status" value="1"/>
</dbReference>
<name>A0A2V0PDZ8_9CHLO</name>
<keyword evidence="5" id="KW-0479">Metal-binding</keyword>
<evidence type="ECO:0000256" key="13">
    <source>
        <dbReference type="SAM" id="SignalP"/>
    </source>
</evidence>
<dbReference type="Proteomes" id="UP000247498">
    <property type="component" value="Unassembled WGS sequence"/>
</dbReference>
<dbReference type="GO" id="GO:0046872">
    <property type="term" value="F:metal ion binding"/>
    <property type="evidence" value="ECO:0007669"/>
    <property type="project" value="UniProtKB-KW"/>
</dbReference>
<dbReference type="OrthoDB" id="543368at2759"/>
<evidence type="ECO:0000256" key="2">
    <source>
        <dbReference type="ARBA" id="ARBA00004613"/>
    </source>
</evidence>
<proteinExistence type="predicted"/>
<feature type="disulfide bond" evidence="11">
    <location>
        <begin position="2057"/>
        <end position="2067"/>
    </location>
</feature>
<organism evidence="15 16">
    <name type="scientific">Raphidocelis subcapitata</name>
    <dbReference type="NCBI Taxonomy" id="307507"/>
    <lineage>
        <taxon>Eukaryota</taxon>
        <taxon>Viridiplantae</taxon>
        <taxon>Chlorophyta</taxon>
        <taxon>core chlorophytes</taxon>
        <taxon>Chlorophyceae</taxon>
        <taxon>CS clade</taxon>
        <taxon>Sphaeropleales</taxon>
        <taxon>Selenastraceae</taxon>
        <taxon>Raphidocelis</taxon>
    </lineage>
</organism>
<dbReference type="InParanoid" id="A0A2V0PDZ8"/>
<evidence type="ECO:0000313" key="16">
    <source>
        <dbReference type="Proteomes" id="UP000247498"/>
    </source>
</evidence>
<protein>
    <recommendedName>
        <fullName evidence="14">EGF-like domain-containing protein</fullName>
    </recommendedName>
</protein>
<evidence type="ECO:0000256" key="10">
    <source>
        <dbReference type="ARBA" id="ARBA00023180"/>
    </source>
</evidence>
<dbReference type="SMART" id="SM01360">
    <property type="entry name" value="A2M"/>
    <property type="match status" value="1"/>
</dbReference>
<keyword evidence="6 13" id="KW-0732">Signal</keyword>
<feature type="compositionally biased region" description="Low complexity" evidence="12">
    <location>
        <begin position="1246"/>
        <end position="1266"/>
    </location>
</feature>
<keyword evidence="9" id="KW-0482">Metalloprotease</keyword>
<keyword evidence="16" id="KW-1185">Reference proteome</keyword>
<comment type="caution">
    <text evidence="11">Lacks conserved residue(s) required for the propagation of feature annotation.</text>
</comment>
<dbReference type="InterPro" id="IPR000742">
    <property type="entry name" value="EGF"/>
</dbReference>
<evidence type="ECO:0000256" key="12">
    <source>
        <dbReference type="SAM" id="MobiDB-lite"/>
    </source>
</evidence>
<keyword evidence="7" id="KW-0378">Hydrolase</keyword>
<keyword evidence="3" id="KW-0964">Secreted</keyword>
<dbReference type="InterPro" id="IPR001599">
    <property type="entry name" value="Macroglobln_a2"/>
</dbReference>
<dbReference type="Pfam" id="PF00207">
    <property type="entry name" value="A2M"/>
    <property type="match status" value="1"/>
</dbReference>
<comment type="cofactor">
    <cofactor evidence="1">
        <name>Zn(2+)</name>
        <dbReference type="ChEBI" id="CHEBI:29105"/>
    </cofactor>
</comment>
<reference evidence="15 16" key="1">
    <citation type="journal article" date="2018" name="Sci. Rep.">
        <title>Raphidocelis subcapitata (=Pseudokirchneriella subcapitata) provides an insight into genome evolution and environmental adaptations in the Sphaeropleales.</title>
        <authorList>
            <person name="Suzuki S."/>
            <person name="Yamaguchi H."/>
            <person name="Nakajima N."/>
            <person name="Kawachi M."/>
        </authorList>
    </citation>
    <scope>NUCLEOTIDE SEQUENCE [LARGE SCALE GENOMIC DNA]</scope>
    <source>
        <strain evidence="15 16">NIES-35</strain>
    </source>
</reference>
<dbReference type="PANTHER" id="PTHR13062:SF12">
    <property type="entry name" value="ALPHA-2-MACROGLOBULIN DOMAIN-CONTAINING PROTEIN"/>
    <property type="match status" value="1"/>
</dbReference>
<dbReference type="PROSITE" id="PS00022">
    <property type="entry name" value="EGF_1"/>
    <property type="match status" value="1"/>
</dbReference>
<evidence type="ECO:0000256" key="7">
    <source>
        <dbReference type="ARBA" id="ARBA00022801"/>
    </source>
</evidence>
<dbReference type="GO" id="GO:0006508">
    <property type="term" value="P:proteolysis"/>
    <property type="evidence" value="ECO:0007669"/>
    <property type="project" value="UniProtKB-KW"/>
</dbReference>
<dbReference type="InterPro" id="IPR041246">
    <property type="entry name" value="Bact_MG10"/>
</dbReference>
<dbReference type="Gene3D" id="2.10.25.10">
    <property type="entry name" value="Laminin"/>
    <property type="match status" value="1"/>
</dbReference>
<comment type="caution">
    <text evidence="15">The sequence shown here is derived from an EMBL/GenBank/DDBJ whole genome shotgun (WGS) entry which is preliminary data.</text>
</comment>
<evidence type="ECO:0000256" key="5">
    <source>
        <dbReference type="ARBA" id="ARBA00022723"/>
    </source>
</evidence>
<feature type="signal peptide" evidence="13">
    <location>
        <begin position="1"/>
        <end position="33"/>
    </location>
</feature>